<dbReference type="GO" id="GO:0003678">
    <property type="term" value="F:DNA helicase activity"/>
    <property type="evidence" value="ECO:0007669"/>
    <property type="project" value="UniProtKB-ARBA"/>
</dbReference>
<keyword evidence="1" id="KW-0547">Nucleotide-binding</keyword>
<dbReference type="KEGG" id="pfer:IRI77_36685"/>
<dbReference type="SMART" id="SM00382">
    <property type="entry name" value="AAA"/>
    <property type="match status" value="1"/>
</dbReference>
<dbReference type="AlphaFoldDB" id="A0A7S7NR69"/>
<keyword evidence="2" id="KW-0067">ATP-binding</keyword>
<dbReference type="Pfam" id="PF13538">
    <property type="entry name" value="UvrD_C_2"/>
    <property type="match status" value="1"/>
</dbReference>
<dbReference type="PANTHER" id="PTHR43788:SF6">
    <property type="entry name" value="DNA HELICASE B"/>
    <property type="match status" value="1"/>
</dbReference>
<dbReference type="Pfam" id="PF13245">
    <property type="entry name" value="AAA_19"/>
    <property type="match status" value="1"/>
</dbReference>
<dbReference type="InterPro" id="IPR003593">
    <property type="entry name" value="AAA+_ATPase"/>
</dbReference>
<evidence type="ECO:0000256" key="2">
    <source>
        <dbReference type="ARBA" id="ARBA00022840"/>
    </source>
</evidence>
<dbReference type="Pfam" id="PF23139">
    <property type="entry name" value="OB_YrrC"/>
    <property type="match status" value="1"/>
</dbReference>
<dbReference type="Gene3D" id="1.10.10.2220">
    <property type="match status" value="1"/>
</dbReference>
<dbReference type="RefSeq" id="WP_194449878.1">
    <property type="nucleotide sequence ID" value="NZ_CP063849.1"/>
</dbReference>
<evidence type="ECO:0000256" key="1">
    <source>
        <dbReference type="ARBA" id="ARBA00022741"/>
    </source>
</evidence>
<dbReference type="PANTHER" id="PTHR43788">
    <property type="entry name" value="DNA2/NAM7 HELICASE FAMILY MEMBER"/>
    <property type="match status" value="1"/>
</dbReference>
<protein>
    <submittedName>
        <fullName evidence="4">AAA family ATPase</fullName>
    </submittedName>
</protein>
<keyword evidence="5" id="KW-1185">Reference proteome</keyword>
<dbReference type="Pfam" id="PF14490">
    <property type="entry name" value="HHH_RecD2"/>
    <property type="match status" value="1"/>
</dbReference>
<dbReference type="EMBL" id="CP063849">
    <property type="protein sequence ID" value="QOY88215.1"/>
    <property type="molecule type" value="Genomic_DNA"/>
</dbReference>
<dbReference type="InterPro" id="IPR027785">
    <property type="entry name" value="UvrD-like_helicase_C"/>
</dbReference>
<dbReference type="Gene3D" id="3.40.50.300">
    <property type="entry name" value="P-loop containing nucleotide triphosphate hydrolases"/>
    <property type="match status" value="2"/>
</dbReference>
<sequence length="734" mass="82181">MRKKIAEDSAVTVRGLVETLYFAKDGFAAGVLRVADNSLVKFAGPMYVRENDPVVLRGRWEHHKKYGRQLQVTGASLDLEIDAAGLARYLANHPEFKGIGPAKAELIAEAFADRFDDVITHNPEAVAAVAKLSLDAVYAVRATWLENKNRNAAATHLAAYGLTHRQTTALVERFGDRVVRMLEENPYLLVSAVPGMGFKRVDKAARKMNTPKDSPGRIRAGIEYCVAEALEDGDCWVEYEDLLDRANQLLVMDDLDSRELIERHLEGLIREHELVSSPYEVLVVAKPEIEEMERELAGWLLRAAEPTQHFAGVSDIDALVRKADPRLNAQQQEAVVSALRNRISLLSGGAGTGKTFTIRTVVRMCLDRGLKVELAAPTGKAAKRMEEMVTQPARTIHRLLQFDGNTYAMDPESPIDADVVIIDEVSMVDVRLAWRLFRAIDFSRTSLLLVGDHNQLPPVGPGNMLRDLIQSRAIPTVILPKVMRQAGELKENCAAVLDGEVRPTSDSEVQGRRPWYVADQFTDTMEVRRFLLFLFEKVLAERLRFDIVRDLQVLSPTHKGPIGTRSLNVDLQQLIQWKLYGVEAPPVDDTAPPRFLLYDKVIQTRNNYKTGVMNGTIGIVAEVLADGSIGVDFDGARVGIEHGSDEMRELQLAYCLSIHKCQGSEYPCAIVITHKSHEFQHHRNLLYTGVTRAQETAIIIGDRWGIHHCAKKREVDRRNTFLSFLLRAIRDEAR</sequence>
<dbReference type="InterPro" id="IPR050534">
    <property type="entry name" value="Coronavir_polyprotein_1ab"/>
</dbReference>
<proteinExistence type="predicted"/>
<accession>A0A7S7NR69</accession>
<name>A0A7S7NR69_PALFE</name>
<feature type="domain" description="AAA+ ATPase" evidence="3">
    <location>
        <begin position="340"/>
        <end position="484"/>
    </location>
</feature>
<dbReference type="Proteomes" id="UP000593892">
    <property type="component" value="Chromosome"/>
</dbReference>
<organism evidence="4 5">
    <name type="scientific">Paludibaculum fermentans</name>
    <dbReference type="NCBI Taxonomy" id="1473598"/>
    <lineage>
        <taxon>Bacteria</taxon>
        <taxon>Pseudomonadati</taxon>
        <taxon>Acidobacteriota</taxon>
        <taxon>Terriglobia</taxon>
        <taxon>Bryobacterales</taxon>
        <taxon>Bryobacteraceae</taxon>
        <taxon>Paludibaculum</taxon>
    </lineage>
</organism>
<dbReference type="InterPro" id="IPR055446">
    <property type="entry name" value="RecD2_N_OB"/>
</dbReference>
<dbReference type="InterPro" id="IPR029493">
    <property type="entry name" value="RecD2-like_HHH"/>
</dbReference>
<dbReference type="SUPFAM" id="SSF52540">
    <property type="entry name" value="P-loop containing nucleoside triphosphate hydrolases"/>
    <property type="match status" value="1"/>
</dbReference>
<dbReference type="CDD" id="cd18809">
    <property type="entry name" value="SF1_C_RecD"/>
    <property type="match status" value="1"/>
</dbReference>
<dbReference type="Gene3D" id="2.30.30.940">
    <property type="match status" value="1"/>
</dbReference>
<dbReference type="GO" id="GO:0005524">
    <property type="term" value="F:ATP binding"/>
    <property type="evidence" value="ECO:0007669"/>
    <property type="project" value="UniProtKB-KW"/>
</dbReference>
<evidence type="ECO:0000259" key="3">
    <source>
        <dbReference type="SMART" id="SM00382"/>
    </source>
</evidence>
<dbReference type="InterPro" id="IPR027417">
    <property type="entry name" value="P-loop_NTPase"/>
</dbReference>
<dbReference type="CDD" id="cd17933">
    <property type="entry name" value="DEXSc_RecD-like"/>
    <property type="match status" value="1"/>
</dbReference>
<gene>
    <name evidence="4" type="ORF">IRI77_36685</name>
</gene>
<reference evidence="4 5" key="1">
    <citation type="submission" date="2020-10" db="EMBL/GenBank/DDBJ databases">
        <title>Complete genome sequence of Paludibaculum fermentans P105T, a facultatively anaerobic acidobacterium capable of dissimilatory Fe(III) reduction.</title>
        <authorList>
            <person name="Dedysh S.N."/>
            <person name="Beletsky A.V."/>
            <person name="Kulichevskaya I.S."/>
            <person name="Mardanov A.V."/>
            <person name="Ravin N.V."/>
        </authorList>
    </citation>
    <scope>NUCLEOTIDE SEQUENCE [LARGE SCALE GENOMIC DNA]</scope>
    <source>
        <strain evidence="4 5">P105</strain>
    </source>
</reference>
<evidence type="ECO:0000313" key="4">
    <source>
        <dbReference type="EMBL" id="QOY88215.1"/>
    </source>
</evidence>
<evidence type="ECO:0000313" key="5">
    <source>
        <dbReference type="Proteomes" id="UP000593892"/>
    </source>
</evidence>